<dbReference type="AlphaFoldDB" id="A0A0C3D0P0"/>
<dbReference type="HOGENOM" id="CLU_1042425_0_0_1"/>
<dbReference type="STRING" id="913774.A0A0C3D0P0"/>
<reference evidence="3" key="2">
    <citation type="submission" date="2015-01" db="EMBL/GenBank/DDBJ databases">
        <title>Evolutionary Origins and Diversification of the Mycorrhizal Mutualists.</title>
        <authorList>
            <consortium name="DOE Joint Genome Institute"/>
            <consortium name="Mycorrhizal Genomics Consortium"/>
            <person name="Kohler A."/>
            <person name="Kuo A."/>
            <person name="Nagy L.G."/>
            <person name="Floudas D."/>
            <person name="Copeland A."/>
            <person name="Barry K.W."/>
            <person name="Cichocki N."/>
            <person name="Veneault-Fourrey C."/>
            <person name="LaButti K."/>
            <person name="Lindquist E.A."/>
            <person name="Lipzen A."/>
            <person name="Lundell T."/>
            <person name="Morin E."/>
            <person name="Murat C."/>
            <person name="Riley R."/>
            <person name="Ohm R."/>
            <person name="Sun H."/>
            <person name="Tunlid A."/>
            <person name="Henrissat B."/>
            <person name="Grigoriev I.V."/>
            <person name="Hibbett D.S."/>
            <person name="Martin F."/>
        </authorList>
    </citation>
    <scope>NUCLEOTIDE SEQUENCE [LARGE SCALE GENOMIC DNA]</scope>
    <source>
        <strain evidence="3">Zn</strain>
    </source>
</reference>
<feature type="compositionally biased region" description="Low complexity" evidence="1">
    <location>
        <begin position="219"/>
        <end position="233"/>
    </location>
</feature>
<dbReference type="InParanoid" id="A0A0C3D0P0"/>
<feature type="region of interest" description="Disordered" evidence="1">
    <location>
        <begin position="217"/>
        <end position="267"/>
    </location>
</feature>
<dbReference type="Proteomes" id="UP000054321">
    <property type="component" value="Unassembled WGS sequence"/>
</dbReference>
<protein>
    <submittedName>
        <fullName evidence="2">Uncharacterized protein</fullName>
    </submittedName>
</protein>
<sequence>MCVKQFYGYSCGHCSVPTLIQCPLAASNPFFPTCGYPAERPIFTGTYCHPCFRVVWNIRVLKEEEEHRRRHLKGECFCEVRFEGEDRERLLRERAANATSQDSVHAQEAVQQDVEVGTRTNITSIQDASLDFAQPQWRSHSYVSESENSGLFHQQEEIQMNDPSQSYAIAVGAHYPHGQLMMGEVGSGMRWYPRPPPLSQLNPPIHKAPMGQRAAVAKAARTSTPASPEPSASCQDAESLGSCHVQEDAEPEQPMIVSSYPAVLDST</sequence>
<proteinExistence type="predicted"/>
<evidence type="ECO:0000313" key="3">
    <source>
        <dbReference type="Proteomes" id="UP000054321"/>
    </source>
</evidence>
<dbReference type="OrthoDB" id="3438093at2759"/>
<name>A0A0C3D0P0_OIDMZ</name>
<dbReference type="EMBL" id="KN832872">
    <property type="protein sequence ID" value="KIN04819.1"/>
    <property type="molecule type" value="Genomic_DNA"/>
</dbReference>
<evidence type="ECO:0000313" key="2">
    <source>
        <dbReference type="EMBL" id="KIN04819.1"/>
    </source>
</evidence>
<keyword evidence="3" id="KW-1185">Reference proteome</keyword>
<organism evidence="2 3">
    <name type="scientific">Oidiodendron maius (strain Zn)</name>
    <dbReference type="NCBI Taxonomy" id="913774"/>
    <lineage>
        <taxon>Eukaryota</taxon>
        <taxon>Fungi</taxon>
        <taxon>Dikarya</taxon>
        <taxon>Ascomycota</taxon>
        <taxon>Pezizomycotina</taxon>
        <taxon>Leotiomycetes</taxon>
        <taxon>Leotiomycetes incertae sedis</taxon>
        <taxon>Myxotrichaceae</taxon>
        <taxon>Oidiodendron</taxon>
    </lineage>
</organism>
<accession>A0A0C3D0P0</accession>
<gene>
    <name evidence="2" type="ORF">OIDMADRAFT_25441</name>
</gene>
<evidence type="ECO:0000256" key="1">
    <source>
        <dbReference type="SAM" id="MobiDB-lite"/>
    </source>
</evidence>
<reference evidence="2 3" key="1">
    <citation type="submission" date="2014-04" db="EMBL/GenBank/DDBJ databases">
        <authorList>
            <consortium name="DOE Joint Genome Institute"/>
            <person name="Kuo A."/>
            <person name="Martino E."/>
            <person name="Perotto S."/>
            <person name="Kohler A."/>
            <person name="Nagy L.G."/>
            <person name="Floudas D."/>
            <person name="Copeland A."/>
            <person name="Barry K.W."/>
            <person name="Cichocki N."/>
            <person name="Veneault-Fourrey C."/>
            <person name="LaButti K."/>
            <person name="Lindquist E.A."/>
            <person name="Lipzen A."/>
            <person name="Lundell T."/>
            <person name="Morin E."/>
            <person name="Murat C."/>
            <person name="Sun H."/>
            <person name="Tunlid A."/>
            <person name="Henrissat B."/>
            <person name="Grigoriev I.V."/>
            <person name="Hibbett D.S."/>
            <person name="Martin F."/>
            <person name="Nordberg H.P."/>
            <person name="Cantor M.N."/>
            <person name="Hua S.X."/>
        </authorList>
    </citation>
    <scope>NUCLEOTIDE SEQUENCE [LARGE SCALE GENOMIC DNA]</scope>
    <source>
        <strain evidence="2 3">Zn</strain>
    </source>
</reference>